<name>A0ABU6J503_9BURK</name>
<evidence type="ECO:0000313" key="4">
    <source>
        <dbReference type="Proteomes" id="UP001352263"/>
    </source>
</evidence>
<gene>
    <name evidence="3" type="ORF">RY831_05200</name>
</gene>
<dbReference type="Proteomes" id="UP001352263">
    <property type="component" value="Unassembled WGS sequence"/>
</dbReference>
<sequence length="191" mass="20981">MTQSSLLRYLPMALLLAGHSLLAHAEKELTVTAPAKLGKPAEKVYRQVMPDGKIVYSDKLIKGAKLDETLAPDPAANTWKSESGKRPALPPRVEPTPVTKVPSIAAADRRRTLQDAESDVLKAEMLLEDARKRQQAGIEPLPGERTGNATGGSRLNEDYQARQQRLKEDVAEAEAMLRRARTERTALLPAR</sequence>
<accession>A0ABU6J503</accession>
<proteinExistence type="predicted"/>
<reference evidence="3 4" key="1">
    <citation type="submission" date="2023-10" db="EMBL/GenBank/DDBJ databases">
        <title>Noviherbaspirillum sp. CPCC 100848 genome assembly.</title>
        <authorList>
            <person name="Li X.Y."/>
            <person name="Fang X.M."/>
        </authorList>
    </citation>
    <scope>NUCLEOTIDE SEQUENCE [LARGE SCALE GENOMIC DNA]</scope>
    <source>
        <strain evidence="3 4">CPCC 100848</strain>
    </source>
</reference>
<evidence type="ECO:0000256" key="1">
    <source>
        <dbReference type="SAM" id="MobiDB-lite"/>
    </source>
</evidence>
<organism evidence="3 4">
    <name type="scientific">Noviherbaspirillum album</name>
    <dbReference type="NCBI Taxonomy" id="3080276"/>
    <lineage>
        <taxon>Bacteria</taxon>
        <taxon>Pseudomonadati</taxon>
        <taxon>Pseudomonadota</taxon>
        <taxon>Betaproteobacteria</taxon>
        <taxon>Burkholderiales</taxon>
        <taxon>Oxalobacteraceae</taxon>
        <taxon>Noviherbaspirillum</taxon>
    </lineage>
</organism>
<feature type="region of interest" description="Disordered" evidence="1">
    <location>
        <begin position="132"/>
        <end position="167"/>
    </location>
</feature>
<feature type="signal peptide" evidence="2">
    <location>
        <begin position="1"/>
        <end position="25"/>
    </location>
</feature>
<feature type="region of interest" description="Disordered" evidence="1">
    <location>
        <begin position="71"/>
        <end position="98"/>
    </location>
</feature>
<evidence type="ECO:0008006" key="5">
    <source>
        <dbReference type="Google" id="ProtNLM"/>
    </source>
</evidence>
<comment type="caution">
    <text evidence="3">The sequence shown here is derived from an EMBL/GenBank/DDBJ whole genome shotgun (WGS) entry which is preliminary data.</text>
</comment>
<keyword evidence="4" id="KW-1185">Reference proteome</keyword>
<feature type="chain" id="PRO_5045372810" description="DUF4124 domain-containing protein" evidence="2">
    <location>
        <begin position="26"/>
        <end position="191"/>
    </location>
</feature>
<keyword evidence="2" id="KW-0732">Signal</keyword>
<dbReference type="RefSeq" id="WP_326505269.1">
    <property type="nucleotide sequence ID" value="NZ_JAWIIV010000003.1"/>
</dbReference>
<evidence type="ECO:0000313" key="3">
    <source>
        <dbReference type="EMBL" id="MEC4718533.1"/>
    </source>
</evidence>
<feature type="compositionally biased region" description="Basic and acidic residues" evidence="1">
    <location>
        <begin position="155"/>
        <end position="167"/>
    </location>
</feature>
<protein>
    <recommendedName>
        <fullName evidence="5">DUF4124 domain-containing protein</fullName>
    </recommendedName>
</protein>
<dbReference type="EMBL" id="JAWIIV010000003">
    <property type="protein sequence ID" value="MEC4718533.1"/>
    <property type="molecule type" value="Genomic_DNA"/>
</dbReference>
<evidence type="ECO:0000256" key="2">
    <source>
        <dbReference type="SAM" id="SignalP"/>
    </source>
</evidence>